<comment type="caution">
    <text evidence="2">The sequence shown here is derived from an EMBL/GenBank/DDBJ whole genome shotgun (WGS) entry which is preliminary data.</text>
</comment>
<evidence type="ECO:0000313" key="2">
    <source>
        <dbReference type="EMBL" id="GMF15010.1"/>
    </source>
</evidence>
<protein>
    <submittedName>
        <fullName evidence="2">Unnamed protein product</fullName>
    </submittedName>
</protein>
<evidence type="ECO:0000256" key="1">
    <source>
        <dbReference type="SAM" id="MobiDB-lite"/>
    </source>
</evidence>
<feature type="region of interest" description="Disordered" evidence="1">
    <location>
        <begin position="97"/>
        <end position="117"/>
    </location>
</feature>
<dbReference type="AlphaFoldDB" id="A0A9W6WJ10"/>
<dbReference type="EMBL" id="BSXT01000021">
    <property type="protein sequence ID" value="GMF15010.1"/>
    <property type="molecule type" value="Genomic_DNA"/>
</dbReference>
<feature type="compositionally biased region" description="Polar residues" evidence="1">
    <location>
        <begin position="8"/>
        <end position="18"/>
    </location>
</feature>
<reference evidence="2" key="1">
    <citation type="submission" date="2023-04" db="EMBL/GenBank/DDBJ databases">
        <title>Phytophthora fragariaefolia NBRC 109709.</title>
        <authorList>
            <person name="Ichikawa N."/>
            <person name="Sato H."/>
            <person name="Tonouchi N."/>
        </authorList>
    </citation>
    <scope>NUCLEOTIDE SEQUENCE</scope>
    <source>
        <strain evidence="2">NBRC 109709</strain>
    </source>
</reference>
<proteinExistence type="predicted"/>
<dbReference type="Proteomes" id="UP001165121">
    <property type="component" value="Unassembled WGS sequence"/>
</dbReference>
<sequence>MEAKHKTSQVPFSGSSRTPDGGRLRMKNFDQHPDHLISKTGIAPSSVDAAMISDILPRAAGPTSSVTTVAARDTLLGYAEFDPARSVRIFMKANVENGKSSEDTRSSRYTGPTARHPRTTSGWGRWLWGTAVKLASPLDGDPERVGLKTTSELCVLVYVGPELRSKRQDNHQCMTVRPRRWRWYMAL</sequence>
<keyword evidence="3" id="KW-1185">Reference proteome</keyword>
<organism evidence="2 3">
    <name type="scientific">Phytophthora fragariaefolia</name>
    <dbReference type="NCBI Taxonomy" id="1490495"/>
    <lineage>
        <taxon>Eukaryota</taxon>
        <taxon>Sar</taxon>
        <taxon>Stramenopiles</taxon>
        <taxon>Oomycota</taxon>
        <taxon>Peronosporomycetes</taxon>
        <taxon>Peronosporales</taxon>
        <taxon>Peronosporaceae</taxon>
        <taxon>Phytophthora</taxon>
    </lineage>
</organism>
<name>A0A9W6WJ10_9STRA</name>
<gene>
    <name evidence="2" type="ORF">Pfra01_000026200</name>
</gene>
<evidence type="ECO:0000313" key="3">
    <source>
        <dbReference type="Proteomes" id="UP001165121"/>
    </source>
</evidence>
<accession>A0A9W6WJ10</accession>
<feature type="region of interest" description="Disordered" evidence="1">
    <location>
        <begin position="1"/>
        <end position="24"/>
    </location>
</feature>